<dbReference type="InterPro" id="IPR021395">
    <property type="entry name" value="DUF3035"/>
</dbReference>
<feature type="compositionally biased region" description="Polar residues" evidence="1">
    <location>
        <begin position="67"/>
        <end position="93"/>
    </location>
</feature>
<gene>
    <name evidence="3" type="ORF">Q8A70_16275</name>
</gene>
<keyword evidence="2" id="KW-0732">Signal</keyword>
<dbReference type="PROSITE" id="PS51257">
    <property type="entry name" value="PROKAR_LIPOPROTEIN"/>
    <property type="match status" value="1"/>
</dbReference>
<name>A0ABU0YNE2_9PROT</name>
<feature type="signal peptide" evidence="2">
    <location>
        <begin position="1"/>
        <end position="20"/>
    </location>
</feature>
<reference evidence="4" key="1">
    <citation type="submission" date="2023-08" db="EMBL/GenBank/DDBJ databases">
        <title>Rhodospirillaceae gen. nov., a novel taxon isolated from the Yangtze River Yuezi River estuary sludge.</title>
        <authorList>
            <person name="Ruan L."/>
        </authorList>
    </citation>
    <scope>NUCLEOTIDE SEQUENCE [LARGE SCALE GENOMIC DNA]</scope>
    <source>
        <strain evidence="4">R-7</strain>
    </source>
</reference>
<sequence length="200" mass="21679">MRRSLLTLPLALALLAPAAAGCSSTKEMLGLTKRSPDEFQVVSRAPLSMPPDYSLRPPTPGAPRPQEGTTREQAQQIVTNYSERSTSTLQPDQIPSIGEGEQTSTESAGESAFLQSASLTGIDPNIRKLVDAETSADQDASQSFLDDLIFWRAPEPYGTVVDPVAEQKRLQENQALNQPTDTGETPIIERKKKGLLEGLF</sequence>
<evidence type="ECO:0000313" key="3">
    <source>
        <dbReference type="EMBL" id="MDQ7249245.1"/>
    </source>
</evidence>
<evidence type="ECO:0000256" key="1">
    <source>
        <dbReference type="SAM" id="MobiDB-lite"/>
    </source>
</evidence>
<feature type="chain" id="PRO_5046470945" evidence="2">
    <location>
        <begin position="21"/>
        <end position="200"/>
    </location>
</feature>
<dbReference type="Proteomes" id="UP001230156">
    <property type="component" value="Unassembled WGS sequence"/>
</dbReference>
<keyword evidence="4" id="KW-1185">Reference proteome</keyword>
<dbReference type="Pfam" id="PF11233">
    <property type="entry name" value="DUF3035"/>
    <property type="match status" value="1"/>
</dbReference>
<feature type="compositionally biased region" description="Polar residues" evidence="1">
    <location>
        <begin position="101"/>
        <end position="110"/>
    </location>
</feature>
<protein>
    <submittedName>
        <fullName evidence="3">DUF3035 domain-containing protein</fullName>
    </submittedName>
</protein>
<organism evidence="3 4">
    <name type="scientific">Dongia sedimenti</name>
    <dbReference type="NCBI Taxonomy" id="3064282"/>
    <lineage>
        <taxon>Bacteria</taxon>
        <taxon>Pseudomonadati</taxon>
        <taxon>Pseudomonadota</taxon>
        <taxon>Alphaproteobacteria</taxon>
        <taxon>Rhodospirillales</taxon>
        <taxon>Dongiaceae</taxon>
        <taxon>Dongia</taxon>
    </lineage>
</organism>
<evidence type="ECO:0000256" key="2">
    <source>
        <dbReference type="SAM" id="SignalP"/>
    </source>
</evidence>
<dbReference type="EMBL" id="JAUYVI010000005">
    <property type="protein sequence ID" value="MDQ7249245.1"/>
    <property type="molecule type" value="Genomic_DNA"/>
</dbReference>
<comment type="caution">
    <text evidence="3">The sequence shown here is derived from an EMBL/GenBank/DDBJ whole genome shotgun (WGS) entry which is preliminary data.</text>
</comment>
<evidence type="ECO:0000313" key="4">
    <source>
        <dbReference type="Proteomes" id="UP001230156"/>
    </source>
</evidence>
<feature type="region of interest" description="Disordered" evidence="1">
    <location>
        <begin position="44"/>
        <end position="110"/>
    </location>
</feature>
<proteinExistence type="predicted"/>
<dbReference type="RefSeq" id="WP_379957027.1">
    <property type="nucleotide sequence ID" value="NZ_JAUYVI010000005.1"/>
</dbReference>
<accession>A0ABU0YNE2</accession>